<feature type="region of interest" description="Disordered" evidence="1">
    <location>
        <begin position="253"/>
        <end position="276"/>
    </location>
</feature>
<gene>
    <name evidence="2" type="ORF">OG469_38510</name>
</gene>
<protein>
    <submittedName>
        <fullName evidence="2">Uncharacterized protein</fullName>
    </submittedName>
</protein>
<keyword evidence="3" id="KW-1185">Reference proteome</keyword>
<organism evidence="2 3">
    <name type="scientific">Kitasatospora herbaricolor</name>
    <dbReference type="NCBI Taxonomy" id="68217"/>
    <lineage>
        <taxon>Bacteria</taxon>
        <taxon>Bacillati</taxon>
        <taxon>Actinomycetota</taxon>
        <taxon>Actinomycetes</taxon>
        <taxon>Kitasatosporales</taxon>
        <taxon>Streptomycetaceae</taxon>
        <taxon>Kitasatospora</taxon>
    </lineage>
</organism>
<evidence type="ECO:0000313" key="2">
    <source>
        <dbReference type="EMBL" id="WUS60872.1"/>
    </source>
</evidence>
<reference evidence="2 3" key="1">
    <citation type="submission" date="2022-10" db="EMBL/GenBank/DDBJ databases">
        <title>The complete genomes of actinobacterial strains from the NBC collection.</title>
        <authorList>
            <person name="Joergensen T.S."/>
            <person name="Alvarez Arevalo M."/>
            <person name="Sterndorff E.B."/>
            <person name="Faurdal D."/>
            <person name="Vuksanovic O."/>
            <person name="Mourched A.-S."/>
            <person name="Charusanti P."/>
            <person name="Shaw S."/>
            <person name="Blin K."/>
            <person name="Weber T."/>
        </authorList>
    </citation>
    <scope>NUCLEOTIDE SEQUENCE [LARGE SCALE GENOMIC DNA]</scope>
    <source>
        <strain evidence="2 3">NBC_01247</strain>
    </source>
</reference>
<dbReference type="EMBL" id="CP108482">
    <property type="protein sequence ID" value="WUS60872.1"/>
    <property type="molecule type" value="Genomic_DNA"/>
</dbReference>
<evidence type="ECO:0000313" key="3">
    <source>
        <dbReference type="Proteomes" id="UP001432014"/>
    </source>
</evidence>
<dbReference type="Proteomes" id="UP001432014">
    <property type="component" value="Chromosome"/>
</dbReference>
<dbReference type="RefSeq" id="WP_329493026.1">
    <property type="nucleotide sequence ID" value="NZ_CP108460.1"/>
</dbReference>
<sequence length="276" mass="28560">MNEDAAPPPTPVTLVRDPETLLDQDGVRLSHAGILNTPAGLFTVLALENPALHDPDRAPAQGRVSLTRPGSRHATLALPQVCDQAQAGVEFLVCSFGPVEHPHELHLVVEWPQLPRAVARPLTGPPAPGPGAVLLLAEPALLTSDQAWPALWHCGLPAVAGVLFSHLEATAPTAGDLTGPQWDIGPNRPPHHPRPLHTAFTGPAAGPATASWSASPHHVALDTVLLPPSGTVPPAVTWSCPPLGITTTHSVTEPAALAGPPDQHPPTGSGLTWATA</sequence>
<proteinExistence type="predicted"/>
<accession>A0ABZ1WJ16</accession>
<name>A0ABZ1WJ16_9ACTN</name>
<evidence type="ECO:0000256" key="1">
    <source>
        <dbReference type="SAM" id="MobiDB-lite"/>
    </source>
</evidence>